<dbReference type="GO" id="GO:0016755">
    <property type="term" value="F:aminoacyltransferase activity"/>
    <property type="evidence" value="ECO:0007669"/>
    <property type="project" value="InterPro"/>
</dbReference>
<reference evidence="8" key="1">
    <citation type="submission" date="2017-09" db="EMBL/GenBank/DDBJ databases">
        <title>Depth-based differentiation of microbial function through sediment-hosted aquifers and enrichment of novel symbionts in the deep terrestrial subsurface.</title>
        <authorList>
            <person name="Probst A.J."/>
            <person name="Ladd B."/>
            <person name="Jarett J.K."/>
            <person name="Geller-Mcgrath D.E."/>
            <person name="Sieber C.M.K."/>
            <person name="Emerson J.B."/>
            <person name="Anantharaman K."/>
            <person name="Thomas B.C."/>
            <person name="Malmstrom R."/>
            <person name="Stieglmeier M."/>
            <person name="Klingl A."/>
            <person name="Woyke T."/>
            <person name="Ryan C.M."/>
            <person name="Banfield J.F."/>
        </authorList>
    </citation>
    <scope>NUCLEOTIDE SEQUENCE [LARGE SCALE GENOMIC DNA]</scope>
</reference>
<dbReference type="SUPFAM" id="SSF55729">
    <property type="entry name" value="Acyl-CoA N-acyltransferases (Nat)"/>
    <property type="match status" value="2"/>
</dbReference>
<gene>
    <name evidence="7" type="ORF">CO173_00960</name>
</gene>
<dbReference type="PANTHER" id="PTHR36174">
    <property type="entry name" value="LIPID II:GLYCINE GLYCYLTRANSFERASE"/>
    <property type="match status" value="1"/>
</dbReference>
<dbReference type="AlphaFoldDB" id="A0A2M7XGG0"/>
<keyword evidence="4" id="KW-0573">Peptidoglycan synthesis</keyword>
<evidence type="ECO:0000256" key="2">
    <source>
        <dbReference type="ARBA" id="ARBA00022679"/>
    </source>
</evidence>
<organism evidence="7 8">
    <name type="scientific">Candidatus Uhrbacteria bacterium CG_4_9_14_3_um_filter_41_35</name>
    <dbReference type="NCBI Taxonomy" id="1975034"/>
    <lineage>
        <taxon>Bacteria</taxon>
        <taxon>Candidatus Uhriibacteriota</taxon>
    </lineage>
</organism>
<evidence type="ECO:0000256" key="1">
    <source>
        <dbReference type="ARBA" id="ARBA00009943"/>
    </source>
</evidence>
<evidence type="ECO:0000256" key="6">
    <source>
        <dbReference type="ARBA" id="ARBA00023316"/>
    </source>
</evidence>
<sequence>MTQKEWNDFVLENPPTFGAFLQSWEWGEFQKSIGRRVERIFEKENGGLLATAIQTELVAGQFYWFIPKGPLGGRKISERIGQIRANLADGAFLRMEPITEPGGIKIVERNPATTSVIDLTQTVEELYAGMKPKTRYNIRLSQKKGVVTEIVSLDRFDDFIRLMEQTTVRDNFHAHPTAYYKAMLEAMTDGEVKAYLAMAFYEGQPLAGNIMIDFGDTRTYLHGATSNLYRNVMAQYALHEFLILDAKEKGFKKFDFWGIAPEGAGEEHHWFGITRYKQGFGGDVVEMPGTYDIPTKQLWYAGYRFIQKIRGR</sequence>
<dbReference type="GO" id="GO:0008360">
    <property type="term" value="P:regulation of cell shape"/>
    <property type="evidence" value="ECO:0007669"/>
    <property type="project" value="UniProtKB-KW"/>
</dbReference>
<accession>A0A2M7XGG0</accession>
<proteinExistence type="inferred from homology"/>
<name>A0A2M7XGG0_9BACT</name>
<evidence type="ECO:0000256" key="4">
    <source>
        <dbReference type="ARBA" id="ARBA00022984"/>
    </source>
</evidence>
<evidence type="ECO:0000313" key="7">
    <source>
        <dbReference type="EMBL" id="PJA46942.1"/>
    </source>
</evidence>
<evidence type="ECO:0000256" key="3">
    <source>
        <dbReference type="ARBA" id="ARBA00022960"/>
    </source>
</evidence>
<evidence type="ECO:0000313" key="8">
    <source>
        <dbReference type="Proteomes" id="UP000231263"/>
    </source>
</evidence>
<keyword evidence="6" id="KW-0961">Cell wall biogenesis/degradation</keyword>
<keyword evidence="2" id="KW-0808">Transferase</keyword>
<dbReference type="InterPro" id="IPR003447">
    <property type="entry name" value="FEMABX"/>
</dbReference>
<dbReference type="InterPro" id="IPR050644">
    <property type="entry name" value="PG_Glycine_Bridge_Synth"/>
</dbReference>
<dbReference type="PROSITE" id="PS51191">
    <property type="entry name" value="FEMABX"/>
    <property type="match status" value="1"/>
</dbReference>
<keyword evidence="3" id="KW-0133">Cell shape</keyword>
<comment type="caution">
    <text evidence="7">The sequence shown here is derived from an EMBL/GenBank/DDBJ whole genome shotgun (WGS) entry which is preliminary data.</text>
</comment>
<evidence type="ECO:0000256" key="5">
    <source>
        <dbReference type="ARBA" id="ARBA00023315"/>
    </source>
</evidence>
<dbReference type="Gene3D" id="3.40.630.30">
    <property type="match status" value="1"/>
</dbReference>
<evidence type="ECO:0008006" key="9">
    <source>
        <dbReference type="Google" id="ProtNLM"/>
    </source>
</evidence>
<comment type="similarity">
    <text evidence="1">Belongs to the FemABX family.</text>
</comment>
<dbReference type="GO" id="GO:0071555">
    <property type="term" value="P:cell wall organization"/>
    <property type="evidence" value="ECO:0007669"/>
    <property type="project" value="UniProtKB-KW"/>
</dbReference>
<protein>
    <recommendedName>
        <fullName evidence="9">Peptidoglycan bridge formation protein FemAB</fullName>
    </recommendedName>
</protein>
<dbReference type="GO" id="GO:0009252">
    <property type="term" value="P:peptidoglycan biosynthetic process"/>
    <property type="evidence" value="ECO:0007669"/>
    <property type="project" value="UniProtKB-KW"/>
</dbReference>
<dbReference type="EMBL" id="PFWT01000006">
    <property type="protein sequence ID" value="PJA46942.1"/>
    <property type="molecule type" value="Genomic_DNA"/>
</dbReference>
<dbReference type="Pfam" id="PF02388">
    <property type="entry name" value="FemAB"/>
    <property type="match status" value="2"/>
</dbReference>
<dbReference type="Proteomes" id="UP000231263">
    <property type="component" value="Unassembled WGS sequence"/>
</dbReference>
<dbReference type="PANTHER" id="PTHR36174:SF1">
    <property type="entry name" value="LIPID II:GLYCINE GLYCYLTRANSFERASE"/>
    <property type="match status" value="1"/>
</dbReference>
<dbReference type="InterPro" id="IPR016181">
    <property type="entry name" value="Acyl_CoA_acyltransferase"/>
</dbReference>
<keyword evidence="5" id="KW-0012">Acyltransferase</keyword>